<keyword evidence="6" id="KW-0961">Cell wall biogenesis/degradation</keyword>
<dbReference type="InterPro" id="IPR001967">
    <property type="entry name" value="Peptidase_S11_N"/>
</dbReference>
<comment type="caution">
    <text evidence="10">The sequence shown here is derived from an EMBL/GenBank/DDBJ whole genome shotgun (WGS) entry which is preliminary data.</text>
</comment>
<dbReference type="PANTHER" id="PTHR21581:SF33">
    <property type="entry name" value="D-ALANYL-D-ALANINE CARBOXYPEPTIDASE DACB"/>
    <property type="match status" value="1"/>
</dbReference>
<comment type="similarity">
    <text evidence="1 7">Belongs to the peptidase S11 family.</text>
</comment>
<evidence type="ECO:0000256" key="2">
    <source>
        <dbReference type="ARBA" id="ARBA00022729"/>
    </source>
</evidence>
<keyword evidence="10" id="KW-0645">Protease</keyword>
<dbReference type="GO" id="GO:0004180">
    <property type="term" value="F:carboxypeptidase activity"/>
    <property type="evidence" value="ECO:0007669"/>
    <property type="project" value="UniProtKB-KW"/>
</dbReference>
<reference evidence="10" key="1">
    <citation type="submission" date="2023-03" db="EMBL/GenBank/DDBJ databases">
        <title>MT1 and MT2 Draft Genomes of Novel Species.</title>
        <authorList>
            <person name="Venkateswaran K."/>
        </authorList>
    </citation>
    <scope>NUCLEOTIDE SEQUENCE</scope>
    <source>
        <strain evidence="10">F6_3S_P_2</strain>
    </source>
</reference>
<evidence type="ECO:0000259" key="9">
    <source>
        <dbReference type="Pfam" id="PF00768"/>
    </source>
</evidence>
<evidence type="ECO:0000313" key="11">
    <source>
        <dbReference type="Proteomes" id="UP001175097"/>
    </source>
</evidence>
<proteinExistence type="inferred from homology"/>
<dbReference type="PANTHER" id="PTHR21581">
    <property type="entry name" value="D-ALANYL-D-ALANINE CARBOXYPEPTIDASE"/>
    <property type="match status" value="1"/>
</dbReference>
<keyword evidence="3" id="KW-0378">Hydrolase</keyword>
<gene>
    <name evidence="10" type="ORF">P5G49_07435</name>
</gene>
<keyword evidence="4" id="KW-0133">Cell shape</keyword>
<feature type="signal peptide" evidence="8">
    <location>
        <begin position="1"/>
        <end position="21"/>
    </location>
</feature>
<keyword evidence="10" id="KW-0121">Carboxypeptidase</keyword>
<dbReference type="EMBL" id="JAROCC010000005">
    <property type="protein sequence ID" value="MDN4607316.1"/>
    <property type="molecule type" value="Genomic_DNA"/>
</dbReference>
<evidence type="ECO:0000256" key="1">
    <source>
        <dbReference type="ARBA" id="ARBA00007164"/>
    </source>
</evidence>
<dbReference type="RefSeq" id="WP_301242866.1">
    <property type="nucleotide sequence ID" value="NZ_JAROCC010000005.1"/>
</dbReference>
<feature type="domain" description="Peptidase S11 D-alanyl-D-alanine carboxypeptidase A N-terminal" evidence="9">
    <location>
        <begin position="27"/>
        <end position="245"/>
    </location>
</feature>
<organism evidence="10 11">
    <name type="scientific">Sporosarcina highlanderae</name>
    <dbReference type="NCBI Taxonomy" id="3035916"/>
    <lineage>
        <taxon>Bacteria</taxon>
        <taxon>Bacillati</taxon>
        <taxon>Bacillota</taxon>
        <taxon>Bacilli</taxon>
        <taxon>Bacillales</taxon>
        <taxon>Caryophanaceae</taxon>
        <taxon>Sporosarcina</taxon>
    </lineage>
</organism>
<evidence type="ECO:0000256" key="3">
    <source>
        <dbReference type="ARBA" id="ARBA00022801"/>
    </source>
</evidence>
<dbReference type="Proteomes" id="UP001175097">
    <property type="component" value="Unassembled WGS sequence"/>
</dbReference>
<dbReference type="InterPro" id="IPR018044">
    <property type="entry name" value="Peptidase_S11"/>
</dbReference>
<evidence type="ECO:0000256" key="7">
    <source>
        <dbReference type="RuleBase" id="RU004016"/>
    </source>
</evidence>
<evidence type="ECO:0000256" key="6">
    <source>
        <dbReference type="ARBA" id="ARBA00023316"/>
    </source>
</evidence>
<evidence type="ECO:0000256" key="5">
    <source>
        <dbReference type="ARBA" id="ARBA00022984"/>
    </source>
</evidence>
<evidence type="ECO:0000256" key="8">
    <source>
        <dbReference type="SAM" id="SignalP"/>
    </source>
</evidence>
<keyword evidence="11" id="KW-1185">Reference proteome</keyword>
<keyword evidence="2 8" id="KW-0732">Signal</keyword>
<keyword evidence="5" id="KW-0573">Peptidoglycan synthesis</keyword>
<feature type="chain" id="PRO_5045841677" evidence="8">
    <location>
        <begin position="22"/>
        <end position="336"/>
    </location>
</feature>
<dbReference type="PRINTS" id="PR00725">
    <property type="entry name" value="DADACBPTASE1"/>
</dbReference>
<dbReference type="InterPro" id="IPR012338">
    <property type="entry name" value="Beta-lactam/transpept-like"/>
</dbReference>
<protein>
    <submittedName>
        <fullName evidence="10">D-alanyl-D-alanine carboxypeptidase</fullName>
    </submittedName>
</protein>
<dbReference type="Gene3D" id="3.40.710.10">
    <property type="entry name" value="DD-peptidase/beta-lactamase superfamily"/>
    <property type="match status" value="1"/>
</dbReference>
<accession>A0ABT8JQ86</accession>
<dbReference type="Pfam" id="PF00768">
    <property type="entry name" value="Peptidase_S11"/>
    <property type="match status" value="1"/>
</dbReference>
<evidence type="ECO:0000313" key="10">
    <source>
        <dbReference type="EMBL" id="MDN4607316.1"/>
    </source>
</evidence>
<evidence type="ECO:0000256" key="4">
    <source>
        <dbReference type="ARBA" id="ARBA00022960"/>
    </source>
</evidence>
<sequence length="336" mass="36953">MKRTIVVIVLLLSLVLTPFQGDSKDAAMGSAWAVIDADTGRLLSGSNENLQLPIASLTKIWTAFTFLESGAAGGEITISAAAASAEGSSIYTQQGERMDSDALLYGLMLRSGNDAAFALAEHAGGSVDGFVDLMNEKAKLYGFERTTFKNPSGLHHDEHLSTAYETGLMLYFAMKNQEFRKIASTENFVYRKGDEVRSWRNKHRLIHTNKTVIAGKTGFTKAAGRTLVTYFEKDGKSLIVVTLNNGNDWNTHESLANETFSKYDLVTVAKKGEYKILPGVNGKLKRPIVLLLNKQEKDRVSHVVYIPRNQGKKGKGTWTVSLDNEVLITAELEIIK</sequence>
<dbReference type="SUPFAM" id="SSF56601">
    <property type="entry name" value="beta-lactamase/transpeptidase-like"/>
    <property type="match status" value="1"/>
</dbReference>
<name>A0ABT8JQ86_9BACL</name>